<dbReference type="EMBL" id="JAYKXP010000007">
    <property type="protein sequence ID" value="KAK7056470.1"/>
    <property type="molecule type" value="Genomic_DNA"/>
</dbReference>
<gene>
    <name evidence="1" type="ORF">VNI00_003025</name>
</gene>
<protein>
    <recommendedName>
        <fullName evidence="3">F-box domain-containing protein</fullName>
    </recommendedName>
</protein>
<evidence type="ECO:0000313" key="1">
    <source>
        <dbReference type="EMBL" id="KAK7056470.1"/>
    </source>
</evidence>
<accession>A0AAW0DXZ2</accession>
<organism evidence="1 2">
    <name type="scientific">Paramarasmius palmivorus</name>
    <dbReference type="NCBI Taxonomy" id="297713"/>
    <lineage>
        <taxon>Eukaryota</taxon>
        <taxon>Fungi</taxon>
        <taxon>Dikarya</taxon>
        <taxon>Basidiomycota</taxon>
        <taxon>Agaricomycotina</taxon>
        <taxon>Agaricomycetes</taxon>
        <taxon>Agaricomycetidae</taxon>
        <taxon>Agaricales</taxon>
        <taxon>Marasmiineae</taxon>
        <taxon>Marasmiaceae</taxon>
        <taxon>Paramarasmius</taxon>
    </lineage>
</organism>
<proteinExistence type="predicted"/>
<sequence length="497" mass="56893">MGAAVYSHTSANARTFLPSVGFSLTNAEPLEGNLQRASDAPQFARKTQHPIHKLPNEMLREIVSEWHHLDSQRDLLKITPNQSFRPRKKFVDSLDTTRALWACAQVSHSWRQTSLSFASWWTNIRILMPDPSTSEGKKLAMVHNLTSVLHWTKDVPIAVEIKSFHSFGPDDPLFATICSHSFRWEKLRLVLCFEEIDVLPAMLLPVKVNLHILHSLSLNLWTEPPPNIILDTFEEAPNLKNIGIVGVDDTRRFLRVPWSKIAEFDRQQGDLRIPTIIPASMDHLERMVNVVRYYDGQFHCPPGPTIELPSLQTLHVHPDRYPVEPTHWERFQMGDRFTEFRNSALKTDSTSVDMLALFLLRWGSTLQILHLDSVVVPESKFIRVSRSLTSVRSFSYIYRWSSKSKLIVALANPRFLPQLEDLAFSGFLVFFGKVLVEMLSARTLQGNGGLKRFGLPLSCVKFFKKDLERFWAAGLEVKSTGHNNTSAHWPYFQEMEG</sequence>
<dbReference type="AlphaFoldDB" id="A0AAW0DXZ2"/>
<evidence type="ECO:0000313" key="2">
    <source>
        <dbReference type="Proteomes" id="UP001383192"/>
    </source>
</evidence>
<evidence type="ECO:0008006" key="3">
    <source>
        <dbReference type="Google" id="ProtNLM"/>
    </source>
</evidence>
<dbReference type="Proteomes" id="UP001383192">
    <property type="component" value="Unassembled WGS sequence"/>
</dbReference>
<comment type="caution">
    <text evidence="1">The sequence shown here is derived from an EMBL/GenBank/DDBJ whole genome shotgun (WGS) entry which is preliminary data.</text>
</comment>
<keyword evidence="2" id="KW-1185">Reference proteome</keyword>
<reference evidence="1 2" key="1">
    <citation type="submission" date="2024-01" db="EMBL/GenBank/DDBJ databases">
        <title>A draft genome for a cacao thread blight-causing isolate of Paramarasmius palmivorus.</title>
        <authorList>
            <person name="Baruah I.K."/>
            <person name="Bukari Y."/>
            <person name="Amoako-Attah I."/>
            <person name="Meinhardt L.W."/>
            <person name="Bailey B.A."/>
            <person name="Cohen S.P."/>
        </authorList>
    </citation>
    <scope>NUCLEOTIDE SEQUENCE [LARGE SCALE GENOMIC DNA]</scope>
    <source>
        <strain evidence="1 2">GH-12</strain>
    </source>
</reference>
<name>A0AAW0DXZ2_9AGAR</name>